<proteinExistence type="predicted"/>
<dbReference type="Pfam" id="PF00313">
    <property type="entry name" value="CSD"/>
    <property type="match status" value="1"/>
</dbReference>
<dbReference type="InterPro" id="IPR059206">
    <property type="entry name" value="Sll1717-like"/>
</dbReference>
<accession>A0ABU8L1W4</accession>
<sequence>MEGHNSTYIRERDNNVVWNSRILYKISKFKALNDAINDYYSNAFAPEIITALQLVENSTSAVEIFAKYAQFGATFKEGDGVEVKSETKKFQTNLLYIQGKLQDALASVKLSKSVSLFIDGIDIRPASIPFNEYLDCVKGLANAAWSLNNDFFPKIRDSKGRMKCVLLLRPDIFNSLGLQNRNTKLKDNSIVLSWITDYGKYRSSELFLMADRMFSVQQDKIEPPGDAWDYYFPFEATNLTEEHSRPTSFVIFLRYSYHRPRDILTMLDILNDHYKSPTDKDRVFLYSDLFTRRFKEDYGQYLLGEIKDSLSFYYDESEFELFLKFFEYLNGKSKFDYDYYELAFAEFYKYVLAEAQNAPGFMKSAEEFLQFLYDQNILCFIEEAEDEKFIRWCFRERTPSNISPKVKTGMEYEIHYGLANTLNTGKQISKPKQKNKSKQDSGVLIGVINMVDKGKKFGFIRQDGMPIDIHFKFSDCEDASLMNKGTSVRYSLKKGDKGGLSAYNVAISR</sequence>
<comment type="caution">
    <text evidence="2">The sequence shown here is derived from an EMBL/GenBank/DDBJ whole genome shotgun (WGS) entry which is preliminary data.</text>
</comment>
<dbReference type="Proteomes" id="UP001387293">
    <property type="component" value="Unassembled WGS sequence"/>
</dbReference>
<gene>
    <name evidence="2" type="ORF">O7A60_23110</name>
</gene>
<dbReference type="RefSeq" id="WP_337108139.1">
    <property type="nucleotide sequence ID" value="NZ_JAPYKS010000018.1"/>
</dbReference>
<organism evidence="2 3">
    <name type="scientific">Mesorhizobium salmacidum</name>
    <dbReference type="NCBI Taxonomy" id="3015171"/>
    <lineage>
        <taxon>Bacteria</taxon>
        <taxon>Pseudomonadati</taxon>
        <taxon>Pseudomonadota</taxon>
        <taxon>Alphaproteobacteria</taxon>
        <taxon>Hyphomicrobiales</taxon>
        <taxon>Phyllobacteriaceae</taxon>
        <taxon>Mesorhizobium</taxon>
    </lineage>
</organism>
<evidence type="ECO:0000313" key="2">
    <source>
        <dbReference type="EMBL" id="MEI9411637.1"/>
    </source>
</evidence>
<dbReference type="InterPro" id="IPR012340">
    <property type="entry name" value="NA-bd_OB-fold"/>
</dbReference>
<dbReference type="PROSITE" id="PS51857">
    <property type="entry name" value="CSD_2"/>
    <property type="match status" value="1"/>
</dbReference>
<name>A0ABU8L1W4_9HYPH</name>
<evidence type="ECO:0000313" key="3">
    <source>
        <dbReference type="Proteomes" id="UP001387293"/>
    </source>
</evidence>
<keyword evidence="3" id="KW-1185">Reference proteome</keyword>
<protein>
    <submittedName>
        <fullName evidence="2">Cold shock domain-containing protein</fullName>
    </submittedName>
</protein>
<dbReference type="SUPFAM" id="SSF50249">
    <property type="entry name" value="Nucleic acid-binding proteins"/>
    <property type="match status" value="1"/>
</dbReference>
<reference evidence="2 3" key="1">
    <citation type="submission" date="2022-12" db="EMBL/GenBank/DDBJ databases">
        <authorList>
            <person name="Muema E."/>
        </authorList>
    </citation>
    <scope>NUCLEOTIDE SEQUENCE [LARGE SCALE GENOMIC DNA]</scope>
    <source>
        <strain evidence="3">1326</strain>
    </source>
</reference>
<evidence type="ECO:0000259" key="1">
    <source>
        <dbReference type="PROSITE" id="PS51857"/>
    </source>
</evidence>
<dbReference type="Gene3D" id="2.40.50.140">
    <property type="entry name" value="Nucleic acid-binding proteins"/>
    <property type="match status" value="1"/>
</dbReference>
<dbReference type="NCBIfam" id="NF047389">
    <property type="entry name" value="ATPase_Sll1717"/>
    <property type="match status" value="1"/>
</dbReference>
<feature type="domain" description="CSD" evidence="1">
    <location>
        <begin position="443"/>
        <end position="507"/>
    </location>
</feature>
<dbReference type="InterPro" id="IPR002059">
    <property type="entry name" value="CSP_DNA-bd"/>
</dbReference>
<dbReference type="EMBL" id="JAPYKS010000018">
    <property type="protein sequence ID" value="MEI9411637.1"/>
    <property type="molecule type" value="Genomic_DNA"/>
</dbReference>